<comment type="function">
    <text evidence="4">A translational regulator that binds mRNA to regulate translation initiation and/or mRNA stability. Usually binds in the 5'-UTR at or near the Shine-Dalgarno sequence preventing ribosome-binding, thus repressing translation. Its main target seems to be the major flagellin gene, while its function is anatagonized by FliW.</text>
</comment>
<dbReference type="InterPro" id="IPR036107">
    <property type="entry name" value="CsrA_sf"/>
</dbReference>
<keyword evidence="4" id="KW-0678">Repressor</keyword>
<dbReference type="InterPro" id="IPR003751">
    <property type="entry name" value="CsrA"/>
</dbReference>
<evidence type="ECO:0000256" key="1">
    <source>
        <dbReference type="ARBA" id="ARBA00022490"/>
    </source>
</evidence>
<organism evidence="5 6">
    <name type="scientific">Polystyrenella longa</name>
    <dbReference type="NCBI Taxonomy" id="2528007"/>
    <lineage>
        <taxon>Bacteria</taxon>
        <taxon>Pseudomonadati</taxon>
        <taxon>Planctomycetota</taxon>
        <taxon>Planctomycetia</taxon>
        <taxon>Planctomycetales</taxon>
        <taxon>Planctomycetaceae</taxon>
        <taxon>Polystyrenella</taxon>
    </lineage>
</organism>
<evidence type="ECO:0000256" key="4">
    <source>
        <dbReference type="HAMAP-Rule" id="MF_00167"/>
    </source>
</evidence>
<dbReference type="OrthoDB" id="289081at2"/>
<dbReference type="GO" id="GO:0048027">
    <property type="term" value="F:mRNA 5'-UTR binding"/>
    <property type="evidence" value="ECO:0007669"/>
    <property type="project" value="UniProtKB-UniRule"/>
</dbReference>
<comment type="subcellular location">
    <subcellularLocation>
        <location evidence="4">Cytoplasm</location>
    </subcellularLocation>
</comment>
<comment type="subunit">
    <text evidence="4">Homodimer; the beta-strands of each monomer intercalate to form a hydrophobic core, while the alpha-helices form wings that extend away from the core.</text>
</comment>
<accession>A0A518CGN6</accession>
<keyword evidence="2 4" id="KW-0810">Translation regulation</keyword>
<comment type="similarity">
    <text evidence="4">Belongs to the CsrA/RsmA family.</text>
</comment>
<evidence type="ECO:0000313" key="6">
    <source>
        <dbReference type="Proteomes" id="UP000317178"/>
    </source>
</evidence>
<gene>
    <name evidence="4" type="primary">csrA</name>
    <name evidence="5" type="ORF">Pla110_00920</name>
</gene>
<dbReference type="RefSeq" id="WP_144992097.1">
    <property type="nucleotide sequence ID" value="NZ_CP036281.1"/>
</dbReference>
<evidence type="ECO:0000256" key="3">
    <source>
        <dbReference type="ARBA" id="ARBA00022884"/>
    </source>
</evidence>
<dbReference type="GO" id="GO:0006402">
    <property type="term" value="P:mRNA catabolic process"/>
    <property type="evidence" value="ECO:0007669"/>
    <property type="project" value="InterPro"/>
</dbReference>
<dbReference type="AlphaFoldDB" id="A0A518CGN6"/>
<dbReference type="GO" id="GO:0045947">
    <property type="term" value="P:negative regulation of translational initiation"/>
    <property type="evidence" value="ECO:0007669"/>
    <property type="project" value="UniProtKB-UniRule"/>
</dbReference>
<dbReference type="Pfam" id="PF02599">
    <property type="entry name" value="CsrA"/>
    <property type="match status" value="1"/>
</dbReference>
<dbReference type="Proteomes" id="UP000317178">
    <property type="component" value="Chromosome"/>
</dbReference>
<dbReference type="PANTHER" id="PTHR34984">
    <property type="entry name" value="CARBON STORAGE REGULATOR"/>
    <property type="match status" value="1"/>
</dbReference>
<name>A0A518CGN6_9PLAN</name>
<keyword evidence="3 4" id="KW-0694">RNA-binding</keyword>
<proteinExistence type="inferred from homology"/>
<evidence type="ECO:0000256" key="2">
    <source>
        <dbReference type="ARBA" id="ARBA00022845"/>
    </source>
</evidence>
<dbReference type="EMBL" id="CP036281">
    <property type="protein sequence ID" value="QDU78391.1"/>
    <property type="molecule type" value="Genomic_DNA"/>
</dbReference>
<dbReference type="HAMAP" id="MF_00167">
    <property type="entry name" value="CsrA"/>
    <property type="match status" value="1"/>
</dbReference>
<sequence>MLVLTRKTEESIKIGSDITIQIVAIQGKRVRIAIDAPASVIIKRAELEEKFENPELLAGSC</sequence>
<dbReference type="GO" id="GO:0005829">
    <property type="term" value="C:cytosol"/>
    <property type="evidence" value="ECO:0007669"/>
    <property type="project" value="TreeGrafter"/>
</dbReference>
<keyword evidence="1 4" id="KW-0963">Cytoplasm</keyword>
<dbReference type="GO" id="GO:1902208">
    <property type="term" value="P:regulation of bacterial-type flagellum assembly"/>
    <property type="evidence" value="ECO:0007669"/>
    <property type="project" value="UniProtKB-UniRule"/>
</dbReference>
<evidence type="ECO:0000313" key="5">
    <source>
        <dbReference type="EMBL" id="QDU78391.1"/>
    </source>
</evidence>
<keyword evidence="4" id="KW-1005">Bacterial flagellum biogenesis</keyword>
<dbReference type="PANTHER" id="PTHR34984:SF1">
    <property type="entry name" value="CARBON STORAGE REGULATOR"/>
    <property type="match status" value="1"/>
</dbReference>
<dbReference type="KEGG" id="plon:Pla110_00920"/>
<keyword evidence="6" id="KW-1185">Reference proteome</keyword>
<dbReference type="GO" id="GO:0006109">
    <property type="term" value="P:regulation of carbohydrate metabolic process"/>
    <property type="evidence" value="ECO:0007669"/>
    <property type="project" value="InterPro"/>
</dbReference>
<dbReference type="GO" id="GO:0044781">
    <property type="term" value="P:bacterial-type flagellum organization"/>
    <property type="evidence" value="ECO:0007669"/>
    <property type="project" value="UniProtKB-KW"/>
</dbReference>
<dbReference type="Gene3D" id="2.60.40.4380">
    <property type="entry name" value="Translational regulator CsrA"/>
    <property type="match status" value="1"/>
</dbReference>
<dbReference type="SUPFAM" id="SSF117130">
    <property type="entry name" value="CsrA-like"/>
    <property type="match status" value="1"/>
</dbReference>
<reference evidence="5 6" key="1">
    <citation type="submission" date="2019-02" db="EMBL/GenBank/DDBJ databases">
        <title>Deep-cultivation of Planctomycetes and their phenomic and genomic characterization uncovers novel biology.</title>
        <authorList>
            <person name="Wiegand S."/>
            <person name="Jogler M."/>
            <person name="Boedeker C."/>
            <person name="Pinto D."/>
            <person name="Vollmers J."/>
            <person name="Rivas-Marin E."/>
            <person name="Kohn T."/>
            <person name="Peeters S.H."/>
            <person name="Heuer A."/>
            <person name="Rast P."/>
            <person name="Oberbeckmann S."/>
            <person name="Bunk B."/>
            <person name="Jeske O."/>
            <person name="Meyerdierks A."/>
            <person name="Storesund J.E."/>
            <person name="Kallscheuer N."/>
            <person name="Luecker S."/>
            <person name="Lage O.M."/>
            <person name="Pohl T."/>
            <person name="Merkel B.J."/>
            <person name="Hornburger P."/>
            <person name="Mueller R.-W."/>
            <person name="Bruemmer F."/>
            <person name="Labrenz M."/>
            <person name="Spormann A.M."/>
            <person name="Op den Camp H."/>
            <person name="Overmann J."/>
            <person name="Amann R."/>
            <person name="Jetten M.S.M."/>
            <person name="Mascher T."/>
            <person name="Medema M.H."/>
            <person name="Devos D.P."/>
            <person name="Kaster A.-K."/>
            <person name="Ovreas L."/>
            <person name="Rohde M."/>
            <person name="Galperin M.Y."/>
            <person name="Jogler C."/>
        </authorList>
    </citation>
    <scope>NUCLEOTIDE SEQUENCE [LARGE SCALE GENOMIC DNA]</scope>
    <source>
        <strain evidence="5 6">Pla110</strain>
    </source>
</reference>
<protein>
    <recommendedName>
        <fullName evidence="4">Translational regulator CsrA</fullName>
    </recommendedName>
</protein>